<dbReference type="AlphaFoldDB" id="A0A559ID39"/>
<dbReference type="RefSeq" id="WP_144995103.1">
    <property type="nucleotide sequence ID" value="NZ_VNJK01000007.1"/>
</dbReference>
<sequence length="129" mass="14986">MGWISHNFIIVTHDKLEEINEVRNLAIQLFNVDQFPLKTNLVSEILPSIAQNAFSFFINCDGSSEGRETSDMYDEIRLKYTNYLYENFIHFVEISMNIDGLKSKVVKSSQGNILKLRSYHDLDDENSPY</sequence>
<keyword evidence="2" id="KW-1185">Reference proteome</keyword>
<accession>A0A559ID39</accession>
<name>A0A559ID39_9BACL</name>
<dbReference type="EMBL" id="VNJK01000007">
    <property type="protein sequence ID" value="TVX85588.1"/>
    <property type="molecule type" value="Genomic_DNA"/>
</dbReference>
<comment type="caution">
    <text evidence="1">The sequence shown here is derived from an EMBL/GenBank/DDBJ whole genome shotgun (WGS) entry which is preliminary data.</text>
</comment>
<dbReference type="OrthoDB" id="961034at2"/>
<reference evidence="1 2" key="1">
    <citation type="submission" date="2019-07" db="EMBL/GenBank/DDBJ databases">
        <authorList>
            <person name="Kim J."/>
        </authorList>
    </citation>
    <scope>NUCLEOTIDE SEQUENCE [LARGE SCALE GENOMIC DNA]</scope>
    <source>
        <strain evidence="1 2">N4</strain>
    </source>
</reference>
<organism evidence="1 2">
    <name type="scientific">Paenibacillus agilis</name>
    <dbReference type="NCBI Taxonomy" id="3020863"/>
    <lineage>
        <taxon>Bacteria</taxon>
        <taxon>Bacillati</taxon>
        <taxon>Bacillota</taxon>
        <taxon>Bacilli</taxon>
        <taxon>Bacillales</taxon>
        <taxon>Paenibacillaceae</taxon>
        <taxon>Paenibacillus</taxon>
    </lineage>
</organism>
<protein>
    <submittedName>
        <fullName evidence="1">Uncharacterized protein</fullName>
    </submittedName>
</protein>
<dbReference type="Proteomes" id="UP000318102">
    <property type="component" value="Unassembled WGS sequence"/>
</dbReference>
<evidence type="ECO:0000313" key="2">
    <source>
        <dbReference type="Proteomes" id="UP000318102"/>
    </source>
</evidence>
<proteinExistence type="predicted"/>
<gene>
    <name evidence="1" type="ORF">FPZ44_24850</name>
</gene>
<evidence type="ECO:0000313" key="1">
    <source>
        <dbReference type="EMBL" id="TVX85588.1"/>
    </source>
</evidence>